<comment type="caution">
    <text evidence="1">The sequence shown here is derived from an EMBL/GenBank/DDBJ whole genome shotgun (WGS) entry which is preliminary data.</text>
</comment>
<organism evidence="1">
    <name type="scientific">marine sediment metagenome</name>
    <dbReference type="NCBI Taxonomy" id="412755"/>
    <lineage>
        <taxon>unclassified sequences</taxon>
        <taxon>metagenomes</taxon>
        <taxon>ecological metagenomes</taxon>
    </lineage>
</organism>
<sequence>MQPHRIKLGASVIMVSVDGIAADWGIKDHSVTRFCAKFGLPIITPEAGGMAYVSLYALESAFFAAGLPEAFKGSQELISAHMELAGVIYGYTTAKMIRERVLAIAKGLRKGPPTRVGKRPGT</sequence>
<evidence type="ECO:0000313" key="1">
    <source>
        <dbReference type="EMBL" id="KKN41558.1"/>
    </source>
</evidence>
<dbReference type="AlphaFoldDB" id="A0A0F9TJD4"/>
<gene>
    <name evidence="1" type="ORF">LCGC14_0722140</name>
</gene>
<name>A0A0F9TJD4_9ZZZZ</name>
<reference evidence="1" key="1">
    <citation type="journal article" date="2015" name="Nature">
        <title>Complex archaea that bridge the gap between prokaryotes and eukaryotes.</title>
        <authorList>
            <person name="Spang A."/>
            <person name="Saw J.H."/>
            <person name="Jorgensen S.L."/>
            <person name="Zaremba-Niedzwiedzka K."/>
            <person name="Martijn J."/>
            <person name="Lind A.E."/>
            <person name="van Eijk R."/>
            <person name="Schleper C."/>
            <person name="Guy L."/>
            <person name="Ettema T.J."/>
        </authorList>
    </citation>
    <scope>NUCLEOTIDE SEQUENCE</scope>
</reference>
<protein>
    <submittedName>
        <fullName evidence="1">Uncharacterized protein</fullName>
    </submittedName>
</protein>
<proteinExistence type="predicted"/>
<dbReference type="EMBL" id="LAZR01001641">
    <property type="protein sequence ID" value="KKN41558.1"/>
    <property type="molecule type" value="Genomic_DNA"/>
</dbReference>
<accession>A0A0F9TJD4</accession>